<reference evidence="1" key="1">
    <citation type="journal article" date="2019" name="bioRxiv">
        <title>The Genome of the Zebra Mussel, Dreissena polymorpha: A Resource for Invasive Species Research.</title>
        <authorList>
            <person name="McCartney M.A."/>
            <person name="Auch B."/>
            <person name="Kono T."/>
            <person name="Mallez S."/>
            <person name="Zhang Y."/>
            <person name="Obille A."/>
            <person name="Becker A."/>
            <person name="Abrahante J.E."/>
            <person name="Garbe J."/>
            <person name="Badalamenti J.P."/>
            <person name="Herman A."/>
            <person name="Mangelson H."/>
            <person name="Liachko I."/>
            <person name="Sullivan S."/>
            <person name="Sone E.D."/>
            <person name="Koren S."/>
            <person name="Silverstein K.A.T."/>
            <person name="Beckman K.B."/>
            <person name="Gohl D.M."/>
        </authorList>
    </citation>
    <scope>NUCLEOTIDE SEQUENCE</scope>
    <source>
        <strain evidence="1">Duluth1</strain>
        <tissue evidence="1">Whole animal</tissue>
    </source>
</reference>
<dbReference type="EMBL" id="JAIWYP010000002">
    <property type="protein sequence ID" value="KAH3864530.1"/>
    <property type="molecule type" value="Genomic_DNA"/>
</dbReference>
<organism evidence="1 2">
    <name type="scientific">Dreissena polymorpha</name>
    <name type="common">Zebra mussel</name>
    <name type="synonym">Mytilus polymorpha</name>
    <dbReference type="NCBI Taxonomy" id="45954"/>
    <lineage>
        <taxon>Eukaryota</taxon>
        <taxon>Metazoa</taxon>
        <taxon>Spiralia</taxon>
        <taxon>Lophotrochozoa</taxon>
        <taxon>Mollusca</taxon>
        <taxon>Bivalvia</taxon>
        <taxon>Autobranchia</taxon>
        <taxon>Heteroconchia</taxon>
        <taxon>Euheterodonta</taxon>
        <taxon>Imparidentia</taxon>
        <taxon>Neoheterodontei</taxon>
        <taxon>Myida</taxon>
        <taxon>Dreissenoidea</taxon>
        <taxon>Dreissenidae</taxon>
        <taxon>Dreissena</taxon>
    </lineage>
</organism>
<reference evidence="1" key="2">
    <citation type="submission" date="2020-11" db="EMBL/GenBank/DDBJ databases">
        <authorList>
            <person name="McCartney M.A."/>
            <person name="Auch B."/>
            <person name="Kono T."/>
            <person name="Mallez S."/>
            <person name="Becker A."/>
            <person name="Gohl D.M."/>
            <person name="Silverstein K.A.T."/>
            <person name="Koren S."/>
            <person name="Bechman K.B."/>
            <person name="Herman A."/>
            <person name="Abrahante J.E."/>
            <person name="Garbe J."/>
        </authorList>
    </citation>
    <scope>NUCLEOTIDE SEQUENCE</scope>
    <source>
        <strain evidence="1">Duluth1</strain>
        <tissue evidence="1">Whole animal</tissue>
    </source>
</reference>
<evidence type="ECO:0000313" key="1">
    <source>
        <dbReference type="EMBL" id="KAH3864530.1"/>
    </source>
</evidence>
<gene>
    <name evidence="1" type="ORF">DPMN_027550</name>
</gene>
<proteinExistence type="predicted"/>
<protein>
    <submittedName>
        <fullName evidence="1">Uncharacterized protein</fullName>
    </submittedName>
</protein>
<sequence>MSPNYIQLNKAPRRTRGERTRLAFGPCCWRAARYEAGFENPTSAKRLEISFQLVLPLLQNIQCLR</sequence>
<keyword evidence="2" id="KW-1185">Reference proteome</keyword>
<comment type="caution">
    <text evidence="1">The sequence shown here is derived from an EMBL/GenBank/DDBJ whole genome shotgun (WGS) entry which is preliminary data.</text>
</comment>
<name>A0A9D4LT65_DREPO</name>
<evidence type="ECO:0000313" key="2">
    <source>
        <dbReference type="Proteomes" id="UP000828390"/>
    </source>
</evidence>
<accession>A0A9D4LT65</accession>
<dbReference type="Proteomes" id="UP000828390">
    <property type="component" value="Unassembled WGS sequence"/>
</dbReference>
<dbReference type="AlphaFoldDB" id="A0A9D4LT65"/>